<keyword evidence="3" id="KW-1185">Reference proteome</keyword>
<reference evidence="2" key="1">
    <citation type="submission" date="2023-06" db="EMBL/GenBank/DDBJ databases">
        <title>Conoideocrella luteorostrata (Hypocreales: Clavicipitaceae), a potential biocontrol fungus for elongate hemlock scale in United States Christmas tree production areas.</title>
        <authorList>
            <person name="Barrett H."/>
            <person name="Lovett B."/>
            <person name="Macias A.M."/>
            <person name="Stajich J.E."/>
            <person name="Kasson M.T."/>
        </authorList>
    </citation>
    <scope>NUCLEOTIDE SEQUENCE</scope>
    <source>
        <strain evidence="2">ARSEF 14590</strain>
    </source>
</reference>
<sequence length="139" mass="15687">MSTAEEDWKPQHPKEIYTPGWHGDDKTPVVNGKYYDRKTGKLITASGVEYSGPPAVDFMVMSPHSDKCSYYAARPFPVTDLTCHIMRVVEDLNLEIDSLVVTTYTIRLMINDEMGVEEFSHAADRMANGIWDQGSVEQL</sequence>
<evidence type="ECO:0000313" key="2">
    <source>
        <dbReference type="EMBL" id="KAK2592415.1"/>
    </source>
</evidence>
<dbReference type="EMBL" id="JASWJB010000268">
    <property type="protein sequence ID" value="KAK2592415.1"/>
    <property type="molecule type" value="Genomic_DNA"/>
</dbReference>
<dbReference type="Proteomes" id="UP001251528">
    <property type="component" value="Unassembled WGS sequence"/>
</dbReference>
<evidence type="ECO:0000256" key="1">
    <source>
        <dbReference type="SAM" id="MobiDB-lite"/>
    </source>
</evidence>
<proteinExistence type="predicted"/>
<comment type="caution">
    <text evidence="2">The sequence shown here is derived from an EMBL/GenBank/DDBJ whole genome shotgun (WGS) entry which is preliminary data.</text>
</comment>
<feature type="compositionally biased region" description="Basic and acidic residues" evidence="1">
    <location>
        <begin position="1"/>
        <end position="15"/>
    </location>
</feature>
<gene>
    <name evidence="2" type="ORF">QQS21_009898</name>
</gene>
<name>A0AAJ0CG28_9HYPO</name>
<accession>A0AAJ0CG28</accession>
<evidence type="ECO:0000313" key="3">
    <source>
        <dbReference type="Proteomes" id="UP001251528"/>
    </source>
</evidence>
<feature type="region of interest" description="Disordered" evidence="1">
    <location>
        <begin position="1"/>
        <end position="24"/>
    </location>
</feature>
<dbReference type="AlphaFoldDB" id="A0AAJ0CG28"/>
<organism evidence="2 3">
    <name type="scientific">Conoideocrella luteorostrata</name>
    <dbReference type="NCBI Taxonomy" id="1105319"/>
    <lineage>
        <taxon>Eukaryota</taxon>
        <taxon>Fungi</taxon>
        <taxon>Dikarya</taxon>
        <taxon>Ascomycota</taxon>
        <taxon>Pezizomycotina</taxon>
        <taxon>Sordariomycetes</taxon>
        <taxon>Hypocreomycetidae</taxon>
        <taxon>Hypocreales</taxon>
        <taxon>Clavicipitaceae</taxon>
        <taxon>Conoideocrella</taxon>
    </lineage>
</organism>
<protein>
    <submittedName>
        <fullName evidence="2">Uncharacterized protein</fullName>
    </submittedName>
</protein>